<dbReference type="EnsemblMetazoa" id="MESCA001327-RA">
    <property type="protein sequence ID" value="MESCA001327-PA"/>
    <property type="gene ID" value="MESCA001327"/>
</dbReference>
<feature type="repeat" description="Filamin" evidence="3">
    <location>
        <begin position="802"/>
        <end position="894"/>
    </location>
</feature>
<accession>T1GDE2</accession>
<dbReference type="InterPro" id="IPR014756">
    <property type="entry name" value="Ig_E-set"/>
</dbReference>
<feature type="repeat" description="Filamin" evidence="3">
    <location>
        <begin position="7"/>
        <end position="105"/>
    </location>
</feature>
<sequence length="1166" mass="125379">MSIDCIGLGFHTVQVRAYGPGVEPIGQVVNAPANFTVDTFSAGKGNVEVTVIDPRGNAESPEIRFNDDKNLTYSVTYIPKMEGNHQIIVKYAGRDIPKSPFHVKVEGHGGDASKVKVKGPGINSSGVFINKPTFFDILTADAGLVKVRQIEKDVWRCEYVTPLTGTHSVNVFYSGTPIPNSPFPVKVSPLSDARKVRASGRGLQEYGVRVKDDADFKIYTDGAGEGVPEVKVIGPGGINQKVMLSRIDGTTYEALYYPTKEGRYVIAVTFGGQEIPKSPFEVKVGPYKESSIVAYGPGLRGGIEGYPASFVVETNGETGALGFTISGPSQAEIECHDNGDGSALVKYFPTAIGEYAVHILCDNEDIPKSPHIAHILPRSDIHPQNVQCSGPGIEKHGVSIDKPTSFTVDTTTAGNSTLDISVHDAFGDKVPVTIKDGSKLNTKIVTYTPKTPHPHCVEAVKNSPYRVYIGVPLDATKVSVLGPWFEPGVKRNMPTHFNVDAREAGDGDLTIKLVHEESNAEVPVRVIDHEDNTYTVELTPPTDGTYNLHMTYGGLKVPGSHRVLVSSPIDVSKIKVDGLEPTAPVNSLQQFRVITKGLATADLTVSITTPSGNRLKAHVIPTSEGFLVNFTPTQLGEYLLSVCFGGTTITPRPFRLQCFPGNNINKVSARGPGLEYGIVNSPAEFFIDTRGAGQGGLGVTIEGPCEAAINCRDNGDGTCVILSTPTDFLVDMSNVGSNIDSGKFSCAIVDPKGNLLPSKILPEKNSDVFRIMYTPFEAGRHTIDLLYDNVPVPGSPFVVNVKTGCDPSRCKAYGPGLERGITNKINRFTVDTKEAGKGGLSLFIEGPTEVIVKCTDNRDGTCDVEYQASEPGEYDVIIKFAEQHIPGSPFIIAVDESTEPSKVKVFGPGIEHGEVREGVPTYINIDVSEAGPGRIAVKMTNNEGIAVKNLNVEDKVKFADMEVPCSPFVMKVFPKTESKNVKLVEGQNIHTVPASLKAKIELDAKQAGEGDIDVDIKNPKGELMLAKAEEISTGQYAVSFIPDEIGPYNVSIKYGGQDIEGSPFVIKAHETGEAKKCKIVQDIPKIHPSGSKGNLSVDATKAGEGAVTCKVKDKKNASDVDIEIIEKDGLFDIFYTLSEPGDYDINMKFGGKEIPNGSFTIKVFKK</sequence>
<dbReference type="OMA" id="YAVHITV"/>
<comment type="similarity">
    <text evidence="1">Belongs to the filamin family.</text>
</comment>
<protein>
    <submittedName>
        <fullName evidence="4">Uncharacterized protein</fullName>
    </submittedName>
</protein>
<dbReference type="InterPro" id="IPR013783">
    <property type="entry name" value="Ig-like_fold"/>
</dbReference>
<dbReference type="SMART" id="SM00557">
    <property type="entry name" value="IG_FLMN"/>
    <property type="match status" value="12"/>
</dbReference>
<feature type="repeat" description="Filamin" evidence="3">
    <location>
        <begin position="895"/>
        <end position="954"/>
    </location>
</feature>
<keyword evidence="5" id="KW-1185">Reference proteome</keyword>
<name>T1GDE2_MEGSC</name>
<evidence type="ECO:0000313" key="5">
    <source>
        <dbReference type="Proteomes" id="UP000015102"/>
    </source>
</evidence>
<dbReference type="AlphaFoldDB" id="T1GDE2"/>
<dbReference type="Gene3D" id="2.60.40.10">
    <property type="entry name" value="Immunoglobulins"/>
    <property type="match status" value="13"/>
</dbReference>
<dbReference type="PANTHER" id="PTHR38537">
    <property type="entry name" value="JITTERBUG, ISOFORM N"/>
    <property type="match status" value="1"/>
</dbReference>
<organism evidence="4 5">
    <name type="scientific">Megaselia scalaris</name>
    <name type="common">Humpbacked fly</name>
    <name type="synonym">Phora scalaris</name>
    <dbReference type="NCBI Taxonomy" id="36166"/>
    <lineage>
        <taxon>Eukaryota</taxon>
        <taxon>Metazoa</taxon>
        <taxon>Ecdysozoa</taxon>
        <taxon>Arthropoda</taxon>
        <taxon>Hexapoda</taxon>
        <taxon>Insecta</taxon>
        <taxon>Pterygota</taxon>
        <taxon>Neoptera</taxon>
        <taxon>Endopterygota</taxon>
        <taxon>Diptera</taxon>
        <taxon>Brachycera</taxon>
        <taxon>Muscomorpha</taxon>
        <taxon>Platypezoidea</taxon>
        <taxon>Phoridae</taxon>
        <taxon>Megaseliini</taxon>
        <taxon>Megaselia</taxon>
    </lineage>
</organism>
<evidence type="ECO:0000313" key="4">
    <source>
        <dbReference type="EnsemblMetazoa" id="MESCA001327-PA"/>
    </source>
</evidence>
<dbReference type="InterPro" id="IPR044801">
    <property type="entry name" value="Filamin"/>
</dbReference>
<feature type="repeat" description="Filamin" evidence="3">
    <location>
        <begin position="659"/>
        <end position="801"/>
    </location>
</feature>
<dbReference type="InterPro" id="IPR001298">
    <property type="entry name" value="Filamin/ABP280_rpt"/>
</dbReference>
<dbReference type="GO" id="GO:0051015">
    <property type="term" value="F:actin filament binding"/>
    <property type="evidence" value="ECO:0007669"/>
    <property type="project" value="InterPro"/>
</dbReference>
<feature type="repeat" description="Filamin" evidence="3">
    <location>
        <begin position="470"/>
        <end position="566"/>
    </location>
</feature>
<dbReference type="HOGENOM" id="CLU_000783_1_0_1"/>
<dbReference type="PANTHER" id="PTHR38537:SF8">
    <property type="entry name" value="FILAMIN-A"/>
    <property type="match status" value="1"/>
</dbReference>
<reference evidence="5" key="1">
    <citation type="submission" date="2013-02" db="EMBL/GenBank/DDBJ databases">
        <authorList>
            <person name="Hughes D."/>
        </authorList>
    </citation>
    <scope>NUCLEOTIDE SEQUENCE</scope>
    <source>
        <strain>Durham</strain>
        <strain evidence="5">NC isolate 2 -- Noor lab</strain>
    </source>
</reference>
<feature type="repeat" description="Filamin" evidence="3">
    <location>
        <begin position="107"/>
        <end position="187"/>
    </location>
</feature>
<proteinExistence type="inferred from homology"/>
<dbReference type="EMBL" id="CAQQ02189679">
    <property type="status" value="NOT_ANNOTATED_CDS"/>
    <property type="molecule type" value="Genomic_DNA"/>
</dbReference>
<evidence type="ECO:0000256" key="1">
    <source>
        <dbReference type="ARBA" id="ARBA00009238"/>
    </source>
</evidence>
<dbReference type="FunFam" id="2.60.40.10:FF:000001">
    <property type="entry name" value="Filamin-C isoform b"/>
    <property type="match status" value="1"/>
</dbReference>
<dbReference type="Proteomes" id="UP000015102">
    <property type="component" value="Unassembled WGS sequence"/>
</dbReference>
<dbReference type="FunFam" id="2.60.40.10:FF:000140">
    <property type="entry name" value="FiLamiN (Actin binding protein) homolog"/>
    <property type="match status" value="1"/>
</dbReference>
<dbReference type="InterPro" id="IPR017868">
    <property type="entry name" value="Filamin/ABP280_repeat-like"/>
</dbReference>
<feature type="repeat" description="Filamin" evidence="3">
    <location>
        <begin position="984"/>
        <end position="1068"/>
    </location>
</feature>
<feature type="repeat" description="Filamin" evidence="3">
    <location>
        <begin position="1090"/>
        <end position="1163"/>
    </location>
</feature>
<feature type="repeat" description="Filamin" evidence="3">
    <location>
        <begin position="284"/>
        <end position="375"/>
    </location>
</feature>
<dbReference type="SUPFAM" id="SSF81296">
    <property type="entry name" value="E set domains"/>
    <property type="match status" value="12"/>
</dbReference>
<evidence type="ECO:0000256" key="2">
    <source>
        <dbReference type="ARBA" id="ARBA00022737"/>
    </source>
</evidence>
<dbReference type="PROSITE" id="PS50194">
    <property type="entry name" value="FILAMIN_REPEAT"/>
    <property type="match status" value="12"/>
</dbReference>
<dbReference type="STRING" id="36166.T1GDE2"/>
<dbReference type="Pfam" id="PF00630">
    <property type="entry name" value="Filamin"/>
    <property type="match status" value="11"/>
</dbReference>
<dbReference type="GO" id="GO:0030036">
    <property type="term" value="P:actin cytoskeleton organization"/>
    <property type="evidence" value="ECO:0007669"/>
    <property type="project" value="InterPro"/>
</dbReference>
<reference evidence="4" key="2">
    <citation type="submission" date="2015-06" db="UniProtKB">
        <authorList>
            <consortium name="EnsemblMetazoa"/>
        </authorList>
    </citation>
    <scope>IDENTIFICATION</scope>
</reference>
<keyword evidence="2" id="KW-0677">Repeat</keyword>
<feature type="repeat" description="Filamin" evidence="3">
    <location>
        <begin position="378"/>
        <end position="469"/>
    </location>
</feature>
<feature type="repeat" description="Filamin" evidence="3">
    <location>
        <begin position="188"/>
        <end position="284"/>
    </location>
</feature>
<feature type="repeat" description="Filamin" evidence="3">
    <location>
        <begin position="566"/>
        <end position="658"/>
    </location>
</feature>
<evidence type="ECO:0000256" key="3">
    <source>
        <dbReference type="PROSITE-ProRule" id="PRU00087"/>
    </source>
</evidence>